<sequence length="2031" mass="216012">MPGDGPADDVSPLSWPQERLRNICILAHVDHSTTCADNLISSNGIISKHSTGKVRYLDSRVDEQERQITMKSSAIALRYASPAGDAYLVNLIDSPGHVDFGSEVSMAARLADGAIVVVDVVEGVEAQTRAVLRQAWRDRVKTCLFLNKVDRLIVELEMTPLDAYEHLLKIVEQVNAVNQQLLSEEVYAHPGGDEQHAAASADSAADGVDLSAAWVEVDRAEQALCYSPERGNVAFGSASHCWAFRLDTFASMIAGKMGAKTESLKRVLWGEWAFNKKTRRAQRRQAGDTKTKPMFVEFVLQQIWTIYNAAFRTIDTEVLKKVQASIPAWKDIGIDGLSPGSAAIRELFSAWLPFERSVLSMITQHLPNPLEAAADRLPVICPKWFAAGSKGALAQSPIAAGLRASDPGATAVVYLAKFLGADLERLVLTGDTLRGDEDVHFVGICRVFAGTLRAGSDVFVMREDAGEGAGATPRSLRVVRLFSLMGRYMREQPEAQSGSIVAVQVEGQSGGADLGVERCLTLCGAAEGPCLETPYSSQAFAIVRVSLEPQHVADLNALARGLRLLHKADPSVSVEAMVTGENVLGCCGDEHLKRCISDLQKLYAKDIPLHISTPLVAIRESFVDAVPAERVDPKAHPLFLPSWASHLLDASTEAGSVVSAPASEPEAAPSDQGAAPVQERLSMSPSGVMSVWTANRKACVRIAAVALPAEVLEWMDQCAEELETVIHRQRPSVALTNGREATLGECLAEVERLFAERLASAGAGGCAGVLCGMSVAKGGRAVLLDATGSGWSLAGGGKAPGAGADADAAAQQVPAWARPSVLSGFCLAANAGPLCEEPMRGVALVLHGFRQAAGPEDAGAAAEGAPPAAALAPPDTYGPMSGQVMVATKEACRYSLFRRGFARVSEVMLAVDVQCEQEMLGKVYGVLGKRRAKVLDEGLRDGTSLFYIRSHLPLADSFGLAQDLRQAASGNVSLHCAFSHWEQSEDDPFQEASLTAEELEDLGEGPLPPNNARKLVDAIRKRKGLPTDEKVVSCATNQRTLARPPAEPPRLVLGGLGRQRPAPCLPCGLPRIPRASEPPRPGPAGADSAGSQPPARLCDSMPSGPLRGCSGLLHLSSARHQRAGPAPRAWPGREDAVASRLLVALDGEVADAPSSAAPVAASVAPPGARRVPLAPGAPSGLIIPAALHARPAALGMALVTVVLGLVVPWDRGLALPGCAVASSQSSGRSLALPRQAPVLPMAGPPQEAQVPRRDAPQLFEDEAARLGIPLRDLQSFAARAPPAPPRVQAWTSTPASALVAAWGAPRPAGLSVKPSPLAPVLLSAVGPSSAAEERKQRFKRPCDAYEGSRAAPGVQSSGGGGAAAQALARAEDLGKGAHKGKTTPGHSFLLSALDAAVSERALAARAERAALRSALHGASDAPAGRSAAPGPSSLARARSVAPADAELAEVAEAVRPELQSLRDARAGFAARLLATLSECEGQFCTARRWRIPLVWRVGLMWLGGALPLRQRGVRSQSWRQSARWGLRLCLAAADHIESGAPCVPSEVETIAMGMIDATDNSFAEGHADFAFSSGVDERRLPPFLASRERRVALDGARDPVGQQRMPCMASMRSLREAGKVLGLEGTALSEDVRTGLVVRGDGDNMERPRSRKQLEQLKIAQSEVLRHEAKKPTAHSELVEQFEQPDLVEKRLDALETSVAYTLRENSLKQKPEQLEVRSDLNLGLQKCLGAGSFGGSWRHRVQAGWRVLLIVGFQCGVRAGRHRRPCAASTGPLPGPGAGNDRFVHRRQRRRSTGRLRLGTGLAAPLVLAWLFPRRSSCSAAEYVLGGEVEKLVESWRASKEVEEKRLLWRTEGIKKTEKGEGAPPWVDFDPKKCRVQSKKELDDERTEWRRSVNFSGTTVGPTSKEDSQARFEMTSEAKDGRVQSQVSSSAFARDPNAPRPKGDKGAKGAEKGSKGGKGKRRERDGDYEEEKRAPERDRTPLHAEPLQPNGGLRGPGGAANSLAAFIKPAKGMDPDAVAALLAPDTKAPK</sequence>
<gene>
    <name evidence="3" type="ORF">PCOR1329_LOCUS21100</name>
</gene>
<evidence type="ECO:0000259" key="2">
    <source>
        <dbReference type="PROSITE" id="PS51722"/>
    </source>
</evidence>
<proteinExistence type="predicted"/>
<dbReference type="Gene3D" id="3.30.70.870">
    <property type="entry name" value="Elongation Factor G (Translational Gtpase), domain 3"/>
    <property type="match status" value="1"/>
</dbReference>
<accession>A0ABN9RK38</accession>
<feature type="compositionally biased region" description="Basic and acidic residues" evidence="1">
    <location>
        <begin position="1905"/>
        <end position="1923"/>
    </location>
</feature>
<dbReference type="InterPro" id="IPR014721">
    <property type="entry name" value="Ribsml_uS5_D2-typ_fold_subgr"/>
</dbReference>
<feature type="compositionally biased region" description="Basic and acidic residues" evidence="1">
    <location>
        <begin position="1963"/>
        <end position="1983"/>
    </location>
</feature>
<dbReference type="InterPro" id="IPR000640">
    <property type="entry name" value="EFG_V-like"/>
</dbReference>
<dbReference type="InterPro" id="IPR020568">
    <property type="entry name" value="Ribosomal_Su5_D2-typ_SF"/>
</dbReference>
<dbReference type="SUPFAM" id="SSF52540">
    <property type="entry name" value="P-loop containing nucleoside triphosphate hydrolases"/>
    <property type="match status" value="1"/>
</dbReference>
<dbReference type="InterPro" id="IPR000795">
    <property type="entry name" value="T_Tr_GTP-bd_dom"/>
</dbReference>
<dbReference type="PRINTS" id="PR00315">
    <property type="entry name" value="ELONGATNFCT"/>
</dbReference>
<feature type="domain" description="Tr-type G" evidence="2">
    <location>
        <begin position="18"/>
        <end position="358"/>
    </location>
</feature>
<dbReference type="InterPro" id="IPR009000">
    <property type="entry name" value="Transl_B-barrel_sf"/>
</dbReference>
<keyword evidence="4" id="KW-1185">Reference proteome</keyword>
<dbReference type="SUPFAM" id="SSF54211">
    <property type="entry name" value="Ribosomal protein S5 domain 2-like"/>
    <property type="match status" value="1"/>
</dbReference>
<dbReference type="Gene3D" id="3.40.50.300">
    <property type="entry name" value="P-loop containing nucleotide triphosphate hydrolases"/>
    <property type="match status" value="1"/>
</dbReference>
<dbReference type="SUPFAM" id="SSF54980">
    <property type="entry name" value="EF-G C-terminal domain-like"/>
    <property type="match status" value="2"/>
</dbReference>
<dbReference type="SUPFAM" id="SSF50447">
    <property type="entry name" value="Translation proteins"/>
    <property type="match status" value="1"/>
</dbReference>
<name>A0ABN9RK38_9DINO</name>
<dbReference type="Pfam" id="PF00679">
    <property type="entry name" value="EFG_C"/>
    <property type="match status" value="1"/>
</dbReference>
<feature type="region of interest" description="Disordered" evidence="1">
    <location>
        <begin position="1416"/>
        <end position="1438"/>
    </location>
</feature>
<reference evidence="3" key="1">
    <citation type="submission" date="2023-10" db="EMBL/GenBank/DDBJ databases">
        <authorList>
            <person name="Chen Y."/>
            <person name="Shah S."/>
            <person name="Dougan E. K."/>
            <person name="Thang M."/>
            <person name="Chan C."/>
        </authorList>
    </citation>
    <scope>NUCLEOTIDE SEQUENCE [LARGE SCALE GENOMIC DNA]</scope>
</reference>
<organism evidence="3 4">
    <name type="scientific">Prorocentrum cordatum</name>
    <dbReference type="NCBI Taxonomy" id="2364126"/>
    <lineage>
        <taxon>Eukaryota</taxon>
        <taxon>Sar</taxon>
        <taxon>Alveolata</taxon>
        <taxon>Dinophyceae</taxon>
        <taxon>Prorocentrales</taxon>
        <taxon>Prorocentraceae</taxon>
        <taxon>Prorocentrum</taxon>
    </lineage>
</organism>
<dbReference type="Gene3D" id="3.30.230.10">
    <property type="match status" value="1"/>
</dbReference>
<evidence type="ECO:0000313" key="4">
    <source>
        <dbReference type="Proteomes" id="UP001189429"/>
    </source>
</evidence>
<feature type="compositionally biased region" description="Basic and acidic residues" evidence="1">
    <location>
        <begin position="1881"/>
        <end position="1892"/>
    </location>
</feature>
<dbReference type="Gene3D" id="2.40.30.10">
    <property type="entry name" value="Translation factors"/>
    <property type="match status" value="1"/>
</dbReference>
<feature type="region of interest" description="Disordered" evidence="1">
    <location>
        <begin position="656"/>
        <end position="678"/>
    </location>
</feature>
<dbReference type="PANTHER" id="PTHR42908:SF3">
    <property type="entry name" value="ELONGATION FACTOR-LIKE GTPASE 1"/>
    <property type="match status" value="1"/>
</dbReference>
<dbReference type="PANTHER" id="PTHR42908">
    <property type="entry name" value="TRANSLATION ELONGATION FACTOR-RELATED"/>
    <property type="match status" value="1"/>
</dbReference>
<feature type="compositionally biased region" description="Polar residues" evidence="1">
    <location>
        <begin position="1894"/>
        <end position="1903"/>
    </location>
</feature>
<feature type="region of interest" description="Disordered" evidence="1">
    <location>
        <begin position="1068"/>
        <end position="1102"/>
    </location>
</feature>
<feature type="compositionally biased region" description="Low complexity" evidence="1">
    <location>
        <begin position="656"/>
        <end position="670"/>
    </location>
</feature>
<dbReference type="CDD" id="cd04096">
    <property type="entry name" value="eEF2_snRNP_like_C"/>
    <property type="match status" value="1"/>
</dbReference>
<feature type="compositionally biased region" description="Basic and acidic residues" evidence="1">
    <location>
        <begin position="1942"/>
        <end position="1955"/>
    </location>
</feature>
<protein>
    <recommendedName>
        <fullName evidence="2">Tr-type G domain-containing protein</fullName>
    </recommendedName>
</protein>
<dbReference type="EMBL" id="CAUYUJ010006903">
    <property type="protein sequence ID" value="CAK0819002.1"/>
    <property type="molecule type" value="Genomic_DNA"/>
</dbReference>
<dbReference type="Gene3D" id="3.30.70.240">
    <property type="match status" value="1"/>
</dbReference>
<feature type="region of interest" description="Disordered" evidence="1">
    <location>
        <begin position="1881"/>
        <end position="2001"/>
    </location>
</feature>
<dbReference type="PROSITE" id="PS51722">
    <property type="entry name" value="G_TR_2"/>
    <property type="match status" value="1"/>
</dbReference>
<comment type="caution">
    <text evidence="3">The sequence shown here is derived from an EMBL/GenBank/DDBJ whole genome shotgun (WGS) entry which is preliminary data.</text>
</comment>
<dbReference type="InterPro" id="IPR035647">
    <property type="entry name" value="EFG_III/V"/>
</dbReference>
<dbReference type="Pfam" id="PF00009">
    <property type="entry name" value="GTP_EFTU"/>
    <property type="match status" value="1"/>
</dbReference>
<dbReference type="Proteomes" id="UP001189429">
    <property type="component" value="Unassembled WGS sequence"/>
</dbReference>
<feature type="non-terminal residue" evidence="3">
    <location>
        <position position="2031"/>
    </location>
</feature>
<evidence type="ECO:0000256" key="1">
    <source>
        <dbReference type="SAM" id="MobiDB-lite"/>
    </source>
</evidence>
<evidence type="ECO:0000313" key="3">
    <source>
        <dbReference type="EMBL" id="CAK0819002.1"/>
    </source>
</evidence>
<dbReference type="InterPro" id="IPR027417">
    <property type="entry name" value="P-loop_NTPase"/>
</dbReference>
<dbReference type="SMART" id="SM00838">
    <property type="entry name" value="EFG_C"/>
    <property type="match status" value="1"/>
</dbReference>